<dbReference type="AlphaFoldDB" id="A0A7M2WS84"/>
<dbReference type="Proteomes" id="UP000593765">
    <property type="component" value="Chromosome"/>
</dbReference>
<protein>
    <submittedName>
        <fullName evidence="1">Uncharacterized protein</fullName>
    </submittedName>
</protein>
<dbReference type="KEGG" id="hbs:IPV69_19030"/>
<dbReference type="RefSeq" id="WP_206291304.1">
    <property type="nucleotide sequence ID" value="NZ_CP063458.1"/>
</dbReference>
<organism evidence="1 2">
    <name type="scientific">Humisphaera borealis</name>
    <dbReference type="NCBI Taxonomy" id="2807512"/>
    <lineage>
        <taxon>Bacteria</taxon>
        <taxon>Pseudomonadati</taxon>
        <taxon>Planctomycetota</taxon>
        <taxon>Phycisphaerae</taxon>
        <taxon>Tepidisphaerales</taxon>
        <taxon>Tepidisphaeraceae</taxon>
        <taxon>Humisphaera</taxon>
    </lineage>
</organism>
<proteinExistence type="predicted"/>
<evidence type="ECO:0000313" key="2">
    <source>
        <dbReference type="Proteomes" id="UP000593765"/>
    </source>
</evidence>
<name>A0A7M2WS84_9BACT</name>
<evidence type="ECO:0000313" key="1">
    <source>
        <dbReference type="EMBL" id="QOV88326.1"/>
    </source>
</evidence>
<gene>
    <name evidence="1" type="ORF">IPV69_19030</name>
</gene>
<keyword evidence="2" id="KW-1185">Reference proteome</keyword>
<reference evidence="1 2" key="1">
    <citation type="submission" date="2020-10" db="EMBL/GenBank/DDBJ databases">
        <title>Wide distribution of Phycisphaera-like planctomycetes from WD2101 soil group in peatlands and genome analysis of the first cultivated representative.</title>
        <authorList>
            <person name="Dedysh S.N."/>
            <person name="Beletsky A.V."/>
            <person name="Ivanova A."/>
            <person name="Kulichevskaya I.S."/>
            <person name="Suzina N.E."/>
            <person name="Philippov D.A."/>
            <person name="Rakitin A.L."/>
            <person name="Mardanov A.V."/>
            <person name="Ravin N.V."/>
        </authorList>
    </citation>
    <scope>NUCLEOTIDE SEQUENCE [LARGE SCALE GENOMIC DNA]</scope>
    <source>
        <strain evidence="1 2">M1803</strain>
    </source>
</reference>
<dbReference type="EMBL" id="CP063458">
    <property type="protein sequence ID" value="QOV88326.1"/>
    <property type="molecule type" value="Genomic_DNA"/>
</dbReference>
<sequence>MNIALVGFTNSYNDQQWLEMARAWAAGHDPHRPSANATRHVFDLRGERGRNFLDDQGTYDIVILFAIYNPPQSANLQKSKGRQRGQTSLAVNHSRDNWAGRLSRTAARYLFIFRRPDSVSGEWLGEITHYEKLPEQAGVFGVSIYRRRDVAVG</sequence>
<accession>A0A7M2WS84</accession>